<comment type="caution">
    <text evidence="1">The sequence shown here is derived from an EMBL/GenBank/DDBJ whole genome shotgun (WGS) entry which is preliminary data.</text>
</comment>
<gene>
    <name evidence="1" type="ORF">BG006_011229</name>
</gene>
<accession>A0A9P5SFV1</accession>
<reference evidence="1" key="1">
    <citation type="journal article" date="2020" name="Fungal Divers.">
        <title>Resolving the Mortierellaceae phylogeny through synthesis of multi-gene phylogenetics and phylogenomics.</title>
        <authorList>
            <person name="Vandepol N."/>
            <person name="Liber J."/>
            <person name="Desiro A."/>
            <person name="Na H."/>
            <person name="Kennedy M."/>
            <person name="Barry K."/>
            <person name="Grigoriev I.V."/>
            <person name="Miller A.N."/>
            <person name="O'Donnell K."/>
            <person name="Stajich J.E."/>
            <person name="Bonito G."/>
        </authorList>
    </citation>
    <scope>NUCLEOTIDE SEQUENCE</scope>
    <source>
        <strain evidence="1">NVP1</strain>
    </source>
</reference>
<keyword evidence="2" id="KW-1185">Reference proteome</keyword>
<evidence type="ECO:0000313" key="1">
    <source>
        <dbReference type="EMBL" id="KAF9325279.1"/>
    </source>
</evidence>
<name>A0A9P5SFV1_9FUNG</name>
<dbReference type="EMBL" id="JAAAUY010000949">
    <property type="protein sequence ID" value="KAF9325279.1"/>
    <property type="molecule type" value="Genomic_DNA"/>
</dbReference>
<organism evidence="1 2">
    <name type="scientific">Podila minutissima</name>
    <dbReference type="NCBI Taxonomy" id="64525"/>
    <lineage>
        <taxon>Eukaryota</taxon>
        <taxon>Fungi</taxon>
        <taxon>Fungi incertae sedis</taxon>
        <taxon>Mucoromycota</taxon>
        <taxon>Mortierellomycotina</taxon>
        <taxon>Mortierellomycetes</taxon>
        <taxon>Mortierellales</taxon>
        <taxon>Mortierellaceae</taxon>
        <taxon>Podila</taxon>
    </lineage>
</organism>
<dbReference type="AlphaFoldDB" id="A0A9P5SFV1"/>
<sequence length="606" mass="68439">MPGDILPLHGHRDGSLGEMLKTIHSYSRNIARRLTPTRIIIIVCTILALYTFTGSILSSTQRDVKKPSANPSFEELRNRREKNSPMLMDRKTKAERERALLEWETRANYRTDLTEAGPGRFSAFSPSLFSAPAPISSLSGPDRTSKFIPVTAVLLSWKRKEGAKAVVAHLRKYPFIKEILIWNNNPDFALELSDFGETRGANGTVKSPSISLFNSVANIHDFAKYTTCVLAKYDHCYIQDDDWINLSMDSMYTAYIDAPDSLLANTIPSMYAQQRSWMFQNPKIGLHTGFSWLGCGSFIPKKTVFRFQQQLGGSNLWKEQITLSDLFFTLWRNQYPTVLSQALAPLDQSSSWSGNIDQWNVVYQHLKYAMERLTTVLAGEGSIQGSPHRKGAKTDFIAEEETPFKDRYLRSSCGNDKCLFQTNSDMFPSPESVKWPITSEDWDIHAHEDKYQALDYPSPEFIAMHTYHYAVDGDLSTCWRSYQNMGRGGFFGLQFVRPLQELHQDLTIDTVGEHTGAIEIWSTLPETLQALQHSTVIKVSTDGHIWLACAAKTEATDGSVRFSGLNCGTDGLKQDPKFIQHLRFELRENIAKPVEVCGIRVAGMIL</sequence>
<protein>
    <submittedName>
        <fullName evidence="1">Uncharacterized protein</fullName>
    </submittedName>
</protein>
<evidence type="ECO:0000313" key="2">
    <source>
        <dbReference type="Proteomes" id="UP000696485"/>
    </source>
</evidence>
<proteinExistence type="predicted"/>
<dbReference type="Proteomes" id="UP000696485">
    <property type="component" value="Unassembled WGS sequence"/>
</dbReference>